<dbReference type="AlphaFoldDB" id="A0A9E7KJ45"/>
<evidence type="ECO:0000313" key="1">
    <source>
        <dbReference type="EMBL" id="URE20572.1"/>
    </source>
</evidence>
<dbReference type="Proteomes" id="UP001055439">
    <property type="component" value="Chromosome 7"/>
</dbReference>
<reference evidence="1" key="1">
    <citation type="submission" date="2022-05" db="EMBL/GenBank/DDBJ databases">
        <title>The Musa troglodytarum L. genome provides insights into the mechanism of non-climacteric behaviour and enrichment of carotenoids.</title>
        <authorList>
            <person name="Wang J."/>
        </authorList>
    </citation>
    <scope>NUCLEOTIDE SEQUENCE</scope>
    <source>
        <tissue evidence="1">Leaf</tissue>
    </source>
</reference>
<keyword evidence="2" id="KW-1185">Reference proteome</keyword>
<name>A0A9E7KJ45_9LILI</name>
<evidence type="ECO:0000313" key="2">
    <source>
        <dbReference type="Proteomes" id="UP001055439"/>
    </source>
</evidence>
<dbReference type="EMBL" id="CP097509">
    <property type="protein sequence ID" value="URE20572.1"/>
    <property type="molecule type" value="Genomic_DNA"/>
</dbReference>
<gene>
    <name evidence="1" type="ORF">MUK42_12177</name>
</gene>
<protein>
    <submittedName>
        <fullName evidence="1">Uncharacterized protein</fullName>
    </submittedName>
</protein>
<proteinExistence type="predicted"/>
<organism evidence="1 2">
    <name type="scientific">Musa troglodytarum</name>
    <name type="common">fe'i banana</name>
    <dbReference type="NCBI Taxonomy" id="320322"/>
    <lineage>
        <taxon>Eukaryota</taxon>
        <taxon>Viridiplantae</taxon>
        <taxon>Streptophyta</taxon>
        <taxon>Embryophyta</taxon>
        <taxon>Tracheophyta</taxon>
        <taxon>Spermatophyta</taxon>
        <taxon>Magnoliopsida</taxon>
        <taxon>Liliopsida</taxon>
        <taxon>Zingiberales</taxon>
        <taxon>Musaceae</taxon>
        <taxon>Musa</taxon>
    </lineage>
</organism>
<accession>A0A9E7KJ45</accession>
<sequence length="116" mass="13152">MHHTDVTPTHPKLVSLGTTPRLYPDPLSAPRRVSHGLLESSMAAFLRKLTKPRSHAPFPSTYITAHRSSYPRPPFTSGLRLRLCSSFESARFVIRPFLFLASPNDATNRRNRSIER</sequence>